<proteinExistence type="predicted"/>
<dbReference type="AlphaFoldDB" id="A0A1Y1BH24"/>
<protein>
    <submittedName>
        <fullName evidence="2">Uncharacterized protein</fullName>
    </submittedName>
</protein>
<feature type="chain" id="PRO_5013095770" evidence="1">
    <location>
        <begin position="26"/>
        <end position="92"/>
    </location>
</feature>
<organism evidence="2 3">
    <name type="scientific">Burkholderia stabilis</name>
    <dbReference type="NCBI Taxonomy" id="95485"/>
    <lineage>
        <taxon>Bacteria</taxon>
        <taxon>Pseudomonadati</taxon>
        <taxon>Pseudomonadota</taxon>
        <taxon>Betaproteobacteria</taxon>
        <taxon>Burkholderiales</taxon>
        <taxon>Burkholderiaceae</taxon>
        <taxon>Burkholderia</taxon>
        <taxon>Burkholderia cepacia complex</taxon>
    </lineage>
</organism>
<accession>A0A1Y1BH24</accession>
<evidence type="ECO:0000256" key="1">
    <source>
        <dbReference type="SAM" id="SignalP"/>
    </source>
</evidence>
<dbReference type="Proteomes" id="UP000218432">
    <property type="component" value="Chromosome 1"/>
</dbReference>
<sequence length="92" mass="10438">MKRILLSCALGIAGACLSASAFAHADIGVYFGVPGPVIEAPPPVYYAPPPPVVYEPAPVYYGPYYGDYRYRRYRHDNGWHRGWRHHREDDDD</sequence>
<dbReference type="PROSITE" id="PS51257">
    <property type="entry name" value="PROKAR_LIPOPROTEIN"/>
    <property type="match status" value="1"/>
</dbReference>
<evidence type="ECO:0000313" key="2">
    <source>
        <dbReference type="EMBL" id="BAX59153.1"/>
    </source>
</evidence>
<dbReference type="RefSeq" id="WP_096472053.1">
    <property type="nucleotide sequence ID" value="NZ_AP018111.1"/>
</dbReference>
<evidence type="ECO:0000313" key="3">
    <source>
        <dbReference type="Proteomes" id="UP000218432"/>
    </source>
</evidence>
<gene>
    <name evidence="2" type="ORF">BSFP_019740</name>
</gene>
<name>A0A1Y1BH24_9BURK</name>
<reference evidence="2 3" key="1">
    <citation type="journal article" date="2017" name="Genome Announc.">
        <title>Complete Genome Sequence of Burkholderia stabilis FERMP-21014.</title>
        <authorList>
            <person name="Konishi K."/>
            <person name="Kumagai T."/>
            <person name="Sakasegawa S."/>
            <person name="Tamura T."/>
        </authorList>
    </citation>
    <scope>NUCLEOTIDE SEQUENCE [LARGE SCALE GENOMIC DNA]</scope>
    <source>
        <strain evidence="2 3">FERMP-21014</strain>
    </source>
</reference>
<dbReference type="EMBL" id="AP018111">
    <property type="protein sequence ID" value="BAX59153.1"/>
    <property type="molecule type" value="Genomic_DNA"/>
</dbReference>
<feature type="signal peptide" evidence="1">
    <location>
        <begin position="1"/>
        <end position="25"/>
    </location>
</feature>
<keyword evidence="1" id="KW-0732">Signal</keyword>